<keyword evidence="2" id="KW-1185">Reference proteome</keyword>
<proteinExistence type="predicted"/>
<reference evidence="1 2" key="1">
    <citation type="submission" date="2019-05" db="EMBL/GenBank/DDBJ databases">
        <title>Another draft genome of Portunus trituberculatus and its Hox gene families provides insights of decapod evolution.</title>
        <authorList>
            <person name="Jeong J.-H."/>
            <person name="Song I."/>
            <person name="Kim S."/>
            <person name="Choi T."/>
            <person name="Kim D."/>
            <person name="Ryu S."/>
            <person name="Kim W."/>
        </authorList>
    </citation>
    <scope>NUCLEOTIDE SEQUENCE [LARGE SCALE GENOMIC DNA]</scope>
    <source>
        <tissue evidence="1">Muscle</tissue>
    </source>
</reference>
<protein>
    <submittedName>
        <fullName evidence="1">Uncharacterized protein</fullName>
    </submittedName>
</protein>
<sequence length="136" mass="14881">MGEGGQAGKQVVGSTAINTKEIYFSRYSSFEFQSTQLPVIVVSVLHALIFTPASLSFTLVTPALHAIHSSLNSTQATRVIPPLHSRLNLPPALLTPALQFCHSARFPQTPLRYKQTNTHKTPRISRAFVPGMPRST</sequence>
<organism evidence="1 2">
    <name type="scientific">Portunus trituberculatus</name>
    <name type="common">Swimming crab</name>
    <name type="synonym">Neptunus trituberculatus</name>
    <dbReference type="NCBI Taxonomy" id="210409"/>
    <lineage>
        <taxon>Eukaryota</taxon>
        <taxon>Metazoa</taxon>
        <taxon>Ecdysozoa</taxon>
        <taxon>Arthropoda</taxon>
        <taxon>Crustacea</taxon>
        <taxon>Multicrustacea</taxon>
        <taxon>Malacostraca</taxon>
        <taxon>Eumalacostraca</taxon>
        <taxon>Eucarida</taxon>
        <taxon>Decapoda</taxon>
        <taxon>Pleocyemata</taxon>
        <taxon>Brachyura</taxon>
        <taxon>Eubrachyura</taxon>
        <taxon>Portunoidea</taxon>
        <taxon>Portunidae</taxon>
        <taxon>Portuninae</taxon>
        <taxon>Portunus</taxon>
    </lineage>
</organism>
<evidence type="ECO:0000313" key="2">
    <source>
        <dbReference type="Proteomes" id="UP000324222"/>
    </source>
</evidence>
<accession>A0A5B7IXR2</accession>
<dbReference type="AlphaFoldDB" id="A0A5B7IXR2"/>
<comment type="caution">
    <text evidence="1">The sequence shown here is derived from an EMBL/GenBank/DDBJ whole genome shotgun (WGS) entry which is preliminary data.</text>
</comment>
<name>A0A5B7IXR2_PORTR</name>
<gene>
    <name evidence="1" type="ORF">E2C01_081080</name>
</gene>
<dbReference type="Proteomes" id="UP000324222">
    <property type="component" value="Unassembled WGS sequence"/>
</dbReference>
<dbReference type="EMBL" id="VSRR010070933">
    <property type="protein sequence ID" value="MPC86257.1"/>
    <property type="molecule type" value="Genomic_DNA"/>
</dbReference>
<evidence type="ECO:0000313" key="1">
    <source>
        <dbReference type="EMBL" id="MPC86257.1"/>
    </source>
</evidence>